<sequence length="538" mass="59024">MSIRKYLLLAVMAAGNTLCAQPLNRPKLVIGIMVDQMRWDYLYRYYDRYSNTGFKRLLREGFSCEQTMIDYVPSVTASGHAAVYTGTGPAVNGITGNDWYDRSSGKSVYCVYDSTVNTIGAGSPAIGGMSPRNLLSSTVGDELRSGTGFKSRVVGIALKDRAAILPAGQGANAAFWFDDATGNFISSSWYMDSLPAWAAAFNREQRAAKYIREPWQTLYPPETYTASTADDNHYEVPLPGEEKPVFTHRFTGGQGYDLLKYSPAGNTLTFDFAKAAIQGYQLGKNTTDLLAVSFSTPDIAGHSFGPDAIEMEDMYLRFDRELGSFLQWLDQQYGKNNYLLMLTADHGAINSPGFLQAHRLPGMPEKLGRGAALNERISRQLGIPRAILSDAGSQLYLDTTAIRKAAVPLPVLQQFIQAELKAFPGIADAVPVTDIRNGYLPAPFNSMYINGWHPRRSGDIMVIPGPGVKNGSIMGTTHGTMYAYDTHIPLIWFGWKIAPGKSYRQISITDIAPTLSALLHIQMPGGTTGHVITEIMNR</sequence>
<keyword evidence="5" id="KW-1185">Reference proteome</keyword>
<comment type="caution">
    <text evidence="4">The sequence shown here is derived from an EMBL/GenBank/DDBJ whole genome shotgun (WGS) entry which is preliminary data.</text>
</comment>
<evidence type="ECO:0000313" key="5">
    <source>
        <dbReference type="Proteomes" id="UP000281028"/>
    </source>
</evidence>
<dbReference type="GO" id="GO:0004035">
    <property type="term" value="F:alkaline phosphatase activity"/>
    <property type="evidence" value="ECO:0007669"/>
    <property type="project" value="InterPro"/>
</dbReference>
<dbReference type="CDD" id="cd16016">
    <property type="entry name" value="AP-SPAP"/>
    <property type="match status" value="1"/>
</dbReference>
<accession>A0A433WQ69</accession>
<evidence type="ECO:0000256" key="2">
    <source>
        <dbReference type="ARBA" id="ARBA00022723"/>
    </source>
</evidence>
<name>A0A433WQ69_9BACT</name>
<dbReference type="Gene3D" id="3.30.1360.150">
    <property type="match status" value="1"/>
</dbReference>
<gene>
    <name evidence="4" type="ORF">ECE50_008625</name>
</gene>
<dbReference type="Gene3D" id="3.40.720.10">
    <property type="entry name" value="Alkaline Phosphatase, subunit A"/>
    <property type="match status" value="1"/>
</dbReference>
<dbReference type="AlphaFoldDB" id="A0A433WQ69"/>
<dbReference type="Proteomes" id="UP000281028">
    <property type="component" value="Unassembled WGS sequence"/>
</dbReference>
<dbReference type="InterPro" id="IPR017850">
    <property type="entry name" value="Alkaline_phosphatase_core_sf"/>
</dbReference>
<dbReference type="PIRSF" id="PIRSF031924">
    <property type="entry name" value="Pi-irrepressible_AP"/>
    <property type="match status" value="1"/>
</dbReference>
<organism evidence="4 5">
    <name type="scientific">Chitinophaga solisilvae</name>
    <dbReference type="NCBI Taxonomy" id="1233460"/>
    <lineage>
        <taxon>Bacteria</taxon>
        <taxon>Pseudomonadati</taxon>
        <taxon>Bacteroidota</taxon>
        <taxon>Chitinophagia</taxon>
        <taxon>Chitinophagales</taxon>
        <taxon>Chitinophagaceae</taxon>
        <taxon>Chitinophaga</taxon>
    </lineage>
</organism>
<dbReference type="PANTHER" id="PTHR10151:SF120">
    <property type="entry name" value="BIS(5'-ADENOSYL)-TRIPHOSPHATASE"/>
    <property type="match status" value="1"/>
</dbReference>
<dbReference type="PANTHER" id="PTHR10151">
    <property type="entry name" value="ECTONUCLEOTIDE PYROPHOSPHATASE/PHOSPHODIESTERASE"/>
    <property type="match status" value="1"/>
</dbReference>
<dbReference type="SUPFAM" id="SSF53649">
    <property type="entry name" value="Alkaline phosphatase-like"/>
    <property type="match status" value="1"/>
</dbReference>
<evidence type="ECO:0000256" key="3">
    <source>
        <dbReference type="ARBA" id="ARBA00022729"/>
    </source>
</evidence>
<dbReference type="GO" id="GO:0046872">
    <property type="term" value="F:metal ion binding"/>
    <property type="evidence" value="ECO:0007669"/>
    <property type="project" value="UniProtKB-KW"/>
</dbReference>
<dbReference type="InterPro" id="IPR002591">
    <property type="entry name" value="Phosphodiest/P_Trfase"/>
</dbReference>
<evidence type="ECO:0000313" key="4">
    <source>
        <dbReference type="EMBL" id="NSL86892.1"/>
    </source>
</evidence>
<protein>
    <submittedName>
        <fullName evidence="4">Alkaline phosphatase family protein</fullName>
    </submittedName>
</protein>
<dbReference type="NCBIfam" id="NF042991">
    <property type="entry name" value="alk_phos_PafA"/>
    <property type="match status" value="1"/>
</dbReference>
<dbReference type="InterPro" id="IPR026263">
    <property type="entry name" value="Alkaline_phosphatase_prok"/>
</dbReference>
<proteinExistence type="predicted"/>
<keyword evidence="3" id="KW-0732">Signal</keyword>
<dbReference type="OrthoDB" id="9766127at2"/>
<keyword evidence="1" id="KW-0597">Phosphoprotein</keyword>
<dbReference type="Pfam" id="PF01663">
    <property type="entry name" value="Phosphodiest"/>
    <property type="match status" value="1"/>
</dbReference>
<reference evidence="4" key="1">
    <citation type="submission" date="2020-05" db="EMBL/GenBank/DDBJ databases">
        <title>Chitinophaga laudate sp. nov., isolated from a tropical peat swamp.</title>
        <authorList>
            <person name="Goh C.B.S."/>
            <person name="Lee M.S."/>
            <person name="Parimannan S."/>
            <person name="Pasbakhsh P."/>
            <person name="Yule C.M."/>
            <person name="Rajandas H."/>
            <person name="Loke S."/>
            <person name="Croft L."/>
            <person name="Tan J.B.L."/>
        </authorList>
    </citation>
    <scope>NUCLEOTIDE SEQUENCE</scope>
    <source>
        <strain evidence="4">Mgbs1</strain>
    </source>
</reference>
<dbReference type="EMBL" id="RIAR02000001">
    <property type="protein sequence ID" value="NSL86892.1"/>
    <property type="molecule type" value="Genomic_DNA"/>
</dbReference>
<evidence type="ECO:0000256" key="1">
    <source>
        <dbReference type="ARBA" id="ARBA00022553"/>
    </source>
</evidence>
<keyword evidence="2" id="KW-0479">Metal-binding</keyword>